<dbReference type="AlphaFoldDB" id="A0A2A4G8A1"/>
<reference evidence="2 3" key="1">
    <citation type="submission" date="2017-04" db="EMBL/GenBank/DDBJ databases">
        <title>A new member of the family Flavobacteriaceae isolated from ascidians.</title>
        <authorList>
            <person name="Chen L."/>
        </authorList>
    </citation>
    <scope>NUCLEOTIDE SEQUENCE [LARGE SCALE GENOMIC DNA]</scope>
    <source>
        <strain evidence="2 3">HQA918</strain>
    </source>
</reference>
<accession>A0A2A4G8A1</accession>
<dbReference type="RefSeq" id="WP_097439932.1">
    <property type="nucleotide sequence ID" value="NZ_KZ300476.1"/>
</dbReference>
<organism evidence="2 3">
    <name type="scientific">Sediminicola luteus</name>
    <dbReference type="NCBI Taxonomy" id="319238"/>
    <lineage>
        <taxon>Bacteria</taxon>
        <taxon>Pseudomonadati</taxon>
        <taxon>Bacteroidota</taxon>
        <taxon>Flavobacteriia</taxon>
        <taxon>Flavobacteriales</taxon>
        <taxon>Flavobacteriaceae</taxon>
        <taxon>Sediminicola</taxon>
    </lineage>
</organism>
<sequence length="211" mass="22706">MKKLAFASLLTLALTFSCKENKKAETTDADTKEVVTKSGYQLVNDSVKVGFTAYKTTEKKPVGGSFTEINIKNSVQGDTPLAALNGIEFGIPVSSLFTNDATGTRDPKIKEFFFGVMKNTELISGKLSVSGEALSMEITLNGETNSIPMTLEQVDGHNYKVSGTMEMGDWNALEAVASINKACEVLHTGPDGVSKTWSDVAVHANISFEKH</sequence>
<evidence type="ECO:0000313" key="3">
    <source>
        <dbReference type="Proteomes" id="UP000219559"/>
    </source>
</evidence>
<dbReference type="InterPro" id="IPR036761">
    <property type="entry name" value="TTHA0802/YceI-like_sf"/>
</dbReference>
<dbReference type="InterPro" id="IPR007372">
    <property type="entry name" value="Lipid/polyisoprenoid-bd_YceI"/>
</dbReference>
<dbReference type="OrthoDB" id="5292899at2"/>
<keyword evidence="3" id="KW-1185">Reference proteome</keyword>
<dbReference type="Pfam" id="PF04264">
    <property type="entry name" value="YceI"/>
    <property type="match status" value="1"/>
</dbReference>
<dbReference type="PROSITE" id="PS51257">
    <property type="entry name" value="PROKAR_LIPOPROTEIN"/>
    <property type="match status" value="1"/>
</dbReference>
<name>A0A2A4G8A1_9FLAO</name>
<dbReference type="EMBL" id="NBWU01000002">
    <property type="protein sequence ID" value="PCE64651.1"/>
    <property type="molecule type" value="Genomic_DNA"/>
</dbReference>
<proteinExistence type="predicted"/>
<evidence type="ECO:0000313" key="2">
    <source>
        <dbReference type="EMBL" id="PCE64651.1"/>
    </source>
</evidence>
<comment type="caution">
    <text evidence="2">The sequence shown here is derived from an EMBL/GenBank/DDBJ whole genome shotgun (WGS) entry which is preliminary data.</text>
</comment>
<evidence type="ECO:0000259" key="1">
    <source>
        <dbReference type="Pfam" id="PF04264"/>
    </source>
</evidence>
<dbReference type="Proteomes" id="UP000219559">
    <property type="component" value="Unassembled WGS sequence"/>
</dbReference>
<protein>
    <recommendedName>
        <fullName evidence="1">Lipid/polyisoprenoid-binding YceI-like domain-containing protein</fullName>
    </recommendedName>
</protein>
<gene>
    <name evidence="2" type="ORF">B7P33_05615</name>
</gene>
<dbReference type="Gene3D" id="2.40.128.110">
    <property type="entry name" value="Lipid/polyisoprenoid-binding, YceI-like"/>
    <property type="match status" value="1"/>
</dbReference>
<feature type="domain" description="Lipid/polyisoprenoid-binding YceI-like" evidence="1">
    <location>
        <begin position="40"/>
        <end position="179"/>
    </location>
</feature>